<evidence type="ECO:0000256" key="1">
    <source>
        <dbReference type="SAM" id="Phobius"/>
    </source>
</evidence>
<reference evidence="3" key="1">
    <citation type="submission" date="2016-06" db="EMBL/GenBank/DDBJ databases">
        <authorList>
            <person name="Varghese N."/>
            <person name="Submissions Spin"/>
        </authorList>
    </citation>
    <scope>NUCLEOTIDE SEQUENCE [LARGE SCALE GENOMIC DNA]</scope>
    <source>
        <strain evidence="3">DSM 44814</strain>
    </source>
</reference>
<feature type="transmembrane region" description="Helical" evidence="1">
    <location>
        <begin position="80"/>
        <end position="99"/>
    </location>
</feature>
<dbReference type="RefSeq" id="WP_091126490.1">
    <property type="nucleotide sequence ID" value="NZ_FMHY01000002.1"/>
</dbReference>
<accession>A0A1C6VP09</accession>
<proteinExistence type="predicted"/>
<feature type="transmembrane region" description="Helical" evidence="1">
    <location>
        <begin position="164"/>
        <end position="183"/>
    </location>
</feature>
<dbReference type="Proteomes" id="UP000199696">
    <property type="component" value="Unassembled WGS sequence"/>
</dbReference>
<name>A0A1C6VP09_9ACTN</name>
<gene>
    <name evidence="2" type="ORF">GA0070604_6182</name>
</gene>
<organism evidence="2 3">
    <name type="scientific">Micromonospora eburnea</name>
    <dbReference type="NCBI Taxonomy" id="227316"/>
    <lineage>
        <taxon>Bacteria</taxon>
        <taxon>Bacillati</taxon>
        <taxon>Actinomycetota</taxon>
        <taxon>Actinomycetes</taxon>
        <taxon>Micromonosporales</taxon>
        <taxon>Micromonosporaceae</taxon>
        <taxon>Micromonospora</taxon>
    </lineage>
</organism>
<evidence type="ECO:0008006" key="4">
    <source>
        <dbReference type="Google" id="ProtNLM"/>
    </source>
</evidence>
<keyword evidence="1" id="KW-0812">Transmembrane</keyword>
<keyword evidence="1" id="KW-0472">Membrane</keyword>
<keyword evidence="3" id="KW-1185">Reference proteome</keyword>
<protein>
    <recommendedName>
        <fullName evidence="4">DUF4386 family protein</fullName>
    </recommendedName>
</protein>
<dbReference type="EMBL" id="FMHY01000002">
    <property type="protein sequence ID" value="SCL68051.1"/>
    <property type="molecule type" value="Genomic_DNA"/>
</dbReference>
<evidence type="ECO:0000313" key="2">
    <source>
        <dbReference type="EMBL" id="SCL68051.1"/>
    </source>
</evidence>
<evidence type="ECO:0000313" key="3">
    <source>
        <dbReference type="Proteomes" id="UP000199696"/>
    </source>
</evidence>
<feature type="transmembrane region" description="Helical" evidence="1">
    <location>
        <begin position="48"/>
        <end position="68"/>
    </location>
</feature>
<dbReference type="STRING" id="227316.GA0070604_6182"/>
<sequence length="214" mass="22386">MSMTRTRAGAAALAVAGLLFILYPATRPWEDETTMTGATAAMSSSAWVASHLFAMIGFILLPLGLLTLPDAMRHGRGGPLARAAAVTTWIGAGLTLPYYGAEDFGLHAIAARVADGQSIDLLDLAETVRFQPVAATTFGLGLATLAAGAVMAGIAIWRSGVLPRYSGIPLAVGFALFLPQFFTPPAFRITHGVLVGIGCAWVAVTLWRTAPRHP</sequence>
<feature type="transmembrane region" description="Helical" evidence="1">
    <location>
        <begin position="133"/>
        <end position="157"/>
    </location>
</feature>
<keyword evidence="1" id="KW-1133">Transmembrane helix</keyword>
<dbReference type="OrthoDB" id="8224664at2"/>
<feature type="transmembrane region" description="Helical" evidence="1">
    <location>
        <begin position="189"/>
        <end position="207"/>
    </location>
</feature>
<dbReference type="AlphaFoldDB" id="A0A1C6VP09"/>